<proteinExistence type="predicted"/>
<protein>
    <submittedName>
        <fullName evidence="1">Uncharacterized protein</fullName>
    </submittedName>
</protein>
<reference evidence="1 2" key="1">
    <citation type="submission" date="2018-06" db="EMBL/GenBank/DDBJ databases">
        <authorList>
            <consortium name="Pathogen Informatics"/>
            <person name="Doyle S."/>
        </authorList>
    </citation>
    <scope>NUCLEOTIDE SEQUENCE [LARGE SCALE GENOMIC DNA]</scope>
    <source>
        <strain evidence="1 2">NCTC11647</strain>
    </source>
</reference>
<dbReference type="Proteomes" id="UP000251647">
    <property type="component" value="Unassembled WGS sequence"/>
</dbReference>
<gene>
    <name evidence="1" type="ORF">NCTC11647_03059</name>
</gene>
<dbReference type="AlphaFoldDB" id="A0A2T3QIV0"/>
<accession>A0A2T3QIV0</accession>
<dbReference type="OrthoDB" id="5916560at2"/>
<name>A0A2T3QIV0_PHODM</name>
<dbReference type="RefSeq" id="WP_005305934.1">
    <property type="nucleotide sequence ID" value="NZ_CP035782.1"/>
</dbReference>
<sequence length="185" mass="20725">MLDIIREVLGWTSVAFYISLTIFNSMKFTRYAAFASATNDTAWSILMGWWPKVILNLSVGAINAYRYVKDFTNTSKAIINTVAALMAGGILYVAYVAISSFINNPTISEALQFGDLALILLALYMTELKKYRILMFLSGFVGMAAYYGNPQMMIIKALVIGIMAYKLYSTRNQTEEEVKQQEANV</sequence>
<evidence type="ECO:0000313" key="2">
    <source>
        <dbReference type="Proteomes" id="UP000251647"/>
    </source>
</evidence>
<organism evidence="1 2">
    <name type="scientific">Photobacterium damselae</name>
    <dbReference type="NCBI Taxonomy" id="38293"/>
    <lineage>
        <taxon>Bacteria</taxon>
        <taxon>Pseudomonadati</taxon>
        <taxon>Pseudomonadota</taxon>
        <taxon>Gammaproteobacteria</taxon>
        <taxon>Vibrionales</taxon>
        <taxon>Vibrionaceae</taxon>
        <taxon>Photobacterium</taxon>
    </lineage>
</organism>
<evidence type="ECO:0000313" key="1">
    <source>
        <dbReference type="EMBL" id="SPY44123.1"/>
    </source>
</evidence>
<dbReference type="EMBL" id="UATL01000005">
    <property type="protein sequence ID" value="SPY44123.1"/>
    <property type="molecule type" value="Genomic_DNA"/>
</dbReference>